<evidence type="ECO:0000313" key="7">
    <source>
        <dbReference type="EMBL" id="KAL3265234.1"/>
    </source>
</evidence>
<reference evidence="7 8" key="1">
    <citation type="journal article" date="2021" name="BMC Biol.">
        <title>Horizontally acquired antibacterial genes associated with adaptive radiation of ladybird beetles.</title>
        <authorList>
            <person name="Li H.S."/>
            <person name="Tang X.F."/>
            <person name="Huang Y.H."/>
            <person name="Xu Z.Y."/>
            <person name="Chen M.L."/>
            <person name="Du X.Y."/>
            <person name="Qiu B.Y."/>
            <person name="Chen P.T."/>
            <person name="Zhang W."/>
            <person name="Slipinski A."/>
            <person name="Escalona H.E."/>
            <person name="Waterhouse R.M."/>
            <person name="Zwick A."/>
            <person name="Pang H."/>
        </authorList>
    </citation>
    <scope>NUCLEOTIDE SEQUENCE [LARGE SCALE GENOMIC DNA]</scope>
    <source>
        <strain evidence="7">SYSU2018</strain>
    </source>
</reference>
<evidence type="ECO:0000313" key="8">
    <source>
        <dbReference type="Proteomes" id="UP001516400"/>
    </source>
</evidence>
<keyword evidence="8" id="KW-1185">Reference proteome</keyword>
<sequence>MKFQFFYLNFYKRFLKILQNKHVSKIHSIGFVVEPRLRHQQFPKRNENYSIIPISFALSSFKFKPKPSKDTDVEDNILHLMTLARIALEKGDTDRAEGILQMGLKISEDHKVYTGMPYMYDILSAIAFAKGNLEKAEQLLVSVIEKLVQVGIPEGSNHIVDFKLRLARIYSSYKETNLAEIGFRTCLNEQKCKIAAGDLSSKTGILYINILFWYGLHKIRMAEYSEAKTMLNTAYEYSNKIEGLSPYQEMVILYTLADLNMELQDNIVALEIMQDTIVMAKGIGSPDLPRCFVKLAKIYQRMNSLENAKNAAAEGAKLAKLFNDQEVFKEANELIENVEKSKKKK</sequence>
<comment type="caution">
    <text evidence="7">The sequence shown here is derived from an EMBL/GenBank/DDBJ whole genome shotgun (WGS) entry which is preliminary data.</text>
</comment>
<proteinExistence type="inferred from homology"/>
<dbReference type="PANTHER" id="PTHR13143:SF6">
    <property type="entry name" value="TETRATRICOPEPTIDE REPEAT PROTEIN 19, MITOCHONDRIAL"/>
    <property type="match status" value="1"/>
</dbReference>
<protein>
    <submittedName>
        <fullName evidence="7">Uncharacterized protein</fullName>
    </submittedName>
</protein>
<comment type="subcellular location">
    <subcellularLocation>
        <location evidence="1">Mitochondrion</location>
    </subcellularLocation>
</comment>
<dbReference type="InterPro" id="IPR040395">
    <property type="entry name" value="TTC19"/>
</dbReference>
<evidence type="ECO:0000256" key="4">
    <source>
        <dbReference type="ARBA" id="ARBA00022803"/>
    </source>
</evidence>
<keyword evidence="4" id="KW-0802">TPR repeat</keyword>
<keyword evidence="6" id="KW-0496">Mitochondrion</keyword>
<evidence type="ECO:0000256" key="3">
    <source>
        <dbReference type="ARBA" id="ARBA00022737"/>
    </source>
</evidence>
<evidence type="ECO:0000256" key="6">
    <source>
        <dbReference type="ARBA" id="ARBA00023128"/>
    </source>
</evidence>
<evidence type="ECO:0000256" key="5">
    <source>
        <dbReference type="ARBA" id="ARBA00022946"/>
    </source>
</evidence>
<name>A0ABD2MFM7_9CUCU</name>
<gene>
    <name evidence="7" type="ORF">HHI36_009448</name>
</gene>
<dbReference type="Proteomes" id="UP001516400">
    <property type="component" value="Unassembled WGS sequence"/>
</dbReference>
<evidence type="ECO:0000256" key="2">
    <source>
        <dbReference type="ARBA" id="ARBA00008219"/>
    </source>
</evidence>
<keyword evidence="5" id="KW-0809">Transit peptide</keyword>
<dbReference type="EMBL" id="JABFTP020000001">
    <property type="protein sequence ID" value="KAL3265234.1"/>
    <property type="molecule type" value="Genomic_DNA"/>
</dbReference>
<evidence type="ECO:0000256" key="1">
    <source>
        <dbReference type="ARBA" id="ARBA00004173"/>
    </source>
</evidence>
<dbReference type="Gene3D" id="1.25.40.10">
    <property type="entry name" value="Tetratricopeptide repeat domain"/>
    <property type="match status" value="2"/>
</dbReference>
<dbReference type="SUPFAM" id="SSF48452">
    <property type="entry name" value="TPR-like"/>
    <property type="match status" value="1"/>
</dbReference>
<accession>A0ABD2MFM7</accession>
<comment type="similarity">
    <text evidence="2">Belongs to the TTC19 family.</text>
</comment>
<organism evidence="7 8">
    <name type="scientific">Cryptolaemus montrouzieri</name>
    <dbReference type="NCBI Taxonomy" id="559131"/>
    <lineage>
        <taxon>Eukaryota</taxon>
        <taxon>Metazoa</taxon>
        <taxon>Ecdysozoa</taxon>
        <taxon>Arthropoda</taxon>
        <taxon>Hexapoda</taxon>
        <taxon>Insecta</taxon>
        <taxon>Pterygota</taxon>
        <taxon>Neoptera</taxon>
        <taxon>Endopterygota</taxon>
        <taxon>Coleoptera</taxon>
        <taxon>Polyphaga</taxon>
        <taxon>Cucujiformia</taxon>
        <taxon>Coccinelloidea</taxon>
        <taxon>Coccinellidae</taxon>
        <taxon>Scymninae</taxon>
        <taxon>Scymnini</taxon>
        <taxon>Cryptolaemus</taxon>
    </lineage>
</organism>
<dbReference type="PANTHER" id="PTHR13143">
    <property type="entry name" value="TETRATRICOPEPTIDE REPEAT PROTEIN 19"/>
    <property type="match status" value="1"/>
</dbReference>
<dbReference type="InterPro" id="IPR011990">
    <property type="entry name" value="TPR-like_helical_dom_sf"/>
</dbReference>
<keyword evidence="3" id="KW-0677">Repeat</keyword>
<dbReference type="GO" id="GO:0005739">
    <property type="term" value="C:mitochondrion"/>
    <property type="evidence" value="ECO:0007669"/>
    <property type="project" value="UniProtKB-SubCell"/>
</dbReference>
<dbReference type="AlphaFoldDB" id="A0ABD2MFM7"/>